<proteinExistence type="predicted"/>
<organism evidence="1">
    <name type="scientific">Podoviridae sp. ctZih56</name>
    <dbReference type="NCBI Taxonomy" id="2827741"/>
    <lineage>
        <taxon>Viruses</taxon>
        <taxon>Duplodnaviria</taxon>
        <taxon>Heunggongvirae</taxon>
        <taxon>Uroviricota</taxon>
        <taxon>Caudoviricetes</taxon>
    </lineage>
</organism>
<accession>A0A8S5SFC1</accession>
<name>A0A8S5SFC1_9CAUD</name>
<protein>
    <submittedName>
        <fullName evidence="1">Uncharacterized protein</fullName>
    </submittedName>
</protein>
<reference evidence="1" key="1">
    <citation type="journal article" date="2021" name="Proc. Natl. Acad. Sci. U.S.A.">
        <title>A Catalog of Tens of Thousands of Viruses from Human Metagenomes Reveals Hidden Associations with Chronic Diseases.</title>
        <authorList>
            <person name="Tisza M.J."/>
            <person name="Buck C.B."/>
        </authorList>
    </citation>
    <scope>NUCLEOTIDE SEQUENCE</scope>
    <source>
        <strain evidence="1">CtZih56</strain>
    </source>
</reference>
<dbReference type="EMBL" id="BK032586">
    <property type="protein sequence ID" value="DAF49713.1"/>
    <property type="molecule type" value="Genomic_DNA"/>
</dbReference>
<sequence length="89" mass="9850">MFAVSGDISPKTFKKARAVALRLSAIYTSLVRFLLIRHFLYGKIEVPAGLSRDYRKGVRTLTTESSNVIDVVLAMVAFFLKGMPLTGAR</sequence>
<evidence type="ECO:0000313" key="1">
    <source>
        <dbReference type="EMBL" id="DAF49713.1"/>
    </source>
</evidence>